<evidence type="ECO:0000313" key="2">
    <source>
        <dbReference type="EMBL" id="MBR9650663.1"/>
    </source>
</evidence>
<organism evidence="2 3">
    <name type="scientific">Thalassovita aquimarina</name>
    <dbReference type="NCBI Taxonomy" id="2785917"/>
    <lineage>
        <taxon>Bacteria</taxon>
        <taxon>Pseudomonadati</taxon>
        <taxon>Pseudomonadota</taxon>
        <taxon>Alphaproteobacteria</taxon>
        <taxon>Rhodobacterales</taxon>
        <taxon>Roseobacteraceae</taxon>
        <taxon>Thalassovita</taxon>
    </lineage>
</organism>
<accession>A0ABS5HP10</accession>
<evidence type="ECO:0000313" key="3">
    <source>
        <dbReference type="Proteomes" id="UP001195941"/>
    </source>
</evidence>
<name>A0ABS5HP10_9RHOB</name>
<sequence length="215" mass="24511">MSTPIAIDFYHDTVCAWCFNLSSRLRLLAQEFELDIRHRTFVLQASRKEMAMRWGSPQQARDTILGHWHHCREASDRPELINIDAMRAAPFDYPHGMTAALACKAAEVLGGQERHWDMFDRIQLAHLSEARNIADPKVLLDLAQEIGLEPETFKRLLNDPAVAKKVEADRRQAYLDRVQAVPTLIVTATGTRLMTGSIAELRTHIRAVSRHLEHL</sequence>
<evidence type="ECO:0000259" key="1">
    <source>
        <dbReference type="Pfam" id="PF01323"/>
    </source>
</evidence>
<dbReference type="Pfam" id="PF01323">
    <property type="entry name" value="DSBA"/>
    <property type="match status" value="1"/>
</dbReference>
<gene>
    <name evidence="2" type="ORF">IT775_05955</name>
</gene>
<dbReference type="EMBL" id="JADMKU010000004">
    <property type="protein sequence ID" value="MBR9650663.1"/>
    <property type="molecule type" value="Genomic_DNA"/>
</dbReference>
<dbReference type="RefSeq" id="WP_212700179.1">
    <property type="nucleotide sequence ID" value="NZ_JADMKU010000004.1"/>
</dbReference>
<dbReference type="InterPro" id="IPR001853">
    <property type="entry name" value="DSBA-like_thioredoxin_dom"/>
</dbReference>
<proteinExistence type="predicted"/>
<dbReference type="PANTHER" id="PTHR13887">
    <property type="entry name" value="GLUTATHIONE S-TRANSFERASE KAPPA"/>
    <property type="match status" value="1"/>
</dbReference>
<keyword evidence="3" id="KW-1185">Reference proteome</keyword>
<dbReference type="InterPro" id="IPR036249">
    <property type="entry name" value="Thioredoxin-like_sf"/>
</dbReference>
<dbReference type="Proteomes" id="UP001195941">
    <property type="component" value="Unassembled WGS sequence"/>
</dbReference>
<dbReference type="Gene3D" id="3.40.30.10">
    <property type="entry name" value="Glutaredoxin"/>
    <property type="match status" value="1"/>
</dbReference>
<protein>
    <submittedName>
        <fullName evidence="2">DsbA family protein</fullName>
    </submittedName>
</protein>
<comment type="caution">
    <text evidence="2">The sequence shown here is derived from an EMBL/GenBank/DDBJ whole genome shotgun (WGS) entry which is preliminary data.</text>
</comment>
<dbReference type="SUPFAM" id="SSF52833">
    <property type="entry name" value="Thioredoxin-like"/>
    <property type="match status" value="1"/>
</dbReference>
<feature type="domain" description="DSBA-like thioredoxin" evidence="1">
    <location>
        <begin position="7"/>
        <end position="189"/>
    </location>
</feature>
<reference evidence="2 3" key="1">
    <citation type="journal article" date="2021" name="Arch. Microbiol.">
        <title>Thalassobius aquimarinus sp. nov., isolated from the Sea of Japan seashore.</title>
        <authorList>
            <person name="Kurilenko V.V."/>
            <person name="Romanenko L.A."/>
            <person name="Chernysheva N.Y."/>
            <person name="Velansky P.V."/>
            <person name="Tekutyeva L.A."/>
            <person name="Isaeva M.P."/>
            <person name="Mikhailov V.V."/>
        </authorList>
    </citation>
    <scope>NUCLEOTIDE SEQUENCE [LARGE SCALE GENOMIC DNA]</scope>
    <source>
        <strain evidence="2 3">KMM 8518</strain>
    </source>
</reference>